<comment type="caution">
    <text evidence="1">The sequence shown here is derived from an EMBL/GenBank/DDBJ whole genome shotgun (WGS) entry which is preliminary data.</text>
</comment>
<dbReference type="SUPFAM" id="SSF52096">
    <property type="entry name" value="ClpP/crotonase"/>
    <property type="match status" value="1"/>
</dbReference>
<sequence>MLFFGDWFTADEAEKMGMVNKIFPENELINQVT</sequence>
<dbReference type="InterPro" id="IPR029045">
    <property type="entry name" value="ClpP/crotonase-like_dom_sf"/>
</dbReference>
<dbReference type="EMBL" id="BART01002656">
    <property type="protein sequence ID" value="GAG65711.1"/>
    <property type="molecule type" value="Genomic_DNA"/>
</dbReference>
<accession>X1B111</accession>
<dbReference type="Gene3D" id="3.90.226.10">
    <property type="entry name" value="2-enoyl-CoA Hydratase, Chain A, domain 1"/>
    <property type="match status" value="1"/>
</dbReference>
<name>X1B111_9ZZZZ</name>
<reference evidence="1" key="1">
    <citation type="journal article" date="2014" name="Front. Microbiol.">
        <title>High frequency of phylogenetically diverse reductive dehalogenase-homologous genes in deep subseafloor sedimentary metagenomes.</title>
        <authorList>
            <person name="Kawai M."/>
            <person name="Futagami T."/>
            <person name="Toyoda A."/>
            <person name="Takaki Y."/>
            <person name="Nishi S."/>
            <person name="Hori S."/>
            <person name="Arai W."/>
            <person name="Tsubouchi T."/>
            <person name="Morono Y."/>
            <person name="Uchiyama I."/>
            <person name="Ito T."/>
            <person name="Fujiyama A."/>
            <person name="Inagaki F."/>
            <person name="Takami H."/>
        </authorList>
    </citation>
    <scope>NUCLEOTIDE SEQUENCE</scope>
    <source>
        <strain evidence="1">Expedition CK06-06</strain>
    </source>
</reference>
<evidence type="ECO:0000313" key="1">
    <source>
        <dbReference type="EMBL" id="GAG65711.1"/>
    </source>
</evidence>
<dbReference type="AlphaFoldDB" id="X1B111"/>
<gene>
    <name evidence="1" type="ORF">S01H4_07937</name>
</gene>
<organism evidence="1">
    <name type="scientific">marine sediment metagenome</name>
    <dbReference type="NCBI Taxonomy" id="412755"/>
    <lineage>
        <taxon>unclassified sequences</taxon>
        <taxon>metagenomes</taxon>
        <taxon>ecological metagenomes</taxon>
    </lineage>
</organism>
<protein>
    <submittedName>
        <fullName evidence="1">Uncharacterized protein</fullName>
    </submittedName>
</protein>
<proteinExistence type="predicted"/>
<feature type="non-terminal residue" evidence="1">
    <location>
        <position position="33"/>
    </location>
</feature>